<sequence length="101" mass="11933">MKTMFYVYLLRSESHPSQIYTGFTEDLRQRLKEHNSGKSPHTRQYKPWILETYLAFSDRNQAQDFERYLKTGSGIAFANKRLRHFAAPGGKKRPPFRPPQL</sequence>
<dbReference type="EMBL" id="JACHIG010000004">
    <property type="protein sequence ID" value="MBB5032780.1"/>
    <property type="molecule type" value="Genomic_DNA"/>
</dbReference>
<dbReference type="InterPro" id="IPR050190">
    <property type="entry name" value="UPF0213_domain"/>
</dbReference>
<keyword evidence="4" id="KW-1185">Reference proteome</keyword>
<evidence type="ECO:0000259" key="2">
    <source>
        <dbReference type="PROSITE" id="PS50164"/>
    </source>
</evidence>
<keyword evidence="3" id="KW-0378">Hydrolase</keyword>
<dbReference type="AlphaFoldDB" id="A0A7W8DK82"/>
<evidence type="ECO:0000313" key="3">
    <source>
        <dbReference type="EMBL" id="MBB5032780.1"/>
    </source>
</evidence>
<evidence type="ECO:0000313" key="4">
    <source>
        <dbReference type="Proteomes" id="UP000590740"/>
    </source>
</evidence>
<feature type="domain" description="GIY-YIG" evidence="2">
    <location>
        <begin position="3"/>
        <end position="83"/>
    </location>
</feature>
<accession>A0A7W8DK82</accession>
<dbReference type="SUPFAM" id="SSF82771">
    <property type="entry name" value="GIY-YIG endonuclease"/>
    <property type="match status" value="1"/>
</dbReference>
<dbReference type="PROSITE" id="PS50164">
    <property type="entry name" value="GIY_YIG"/>
    <property type="match status" value="1"/>
</dbReference>
<reference evidence="3 4" key="1">
    <citation type="submission" date="2020-08" db="EMBL/GenBank/DDBJ databases">
        <title>Genomic Encyclopedia of Type Strains, Phase IV (KMG-IV): sequencing the most valuable type-strain genomes for metagenomic binning, comparative biology and taxonomic classification.</title>
        <authorList>
            <person name="Goeker M."/>
        </authorList>
    </citation>
    <scope>NUCLEOTIDE SEQUENCE [LARGE SCALE GENOMIC DNA]</scope>
    <source>
        <strain evidence="3 4">DSM 12252</strain>
    </source>
</reference>
<keyword evidence="3" id="KW-0540">Nuclease</keyword>
<dbReference type="PANTHER" id="PTHR34477">
    <property type="entry name" value="UPF0213 PROTEIN YHBQ"/>
    <property type="match status" value="1"/>
</dbReference>
<dbReference type="InterPro" id="IPR035901">
    <property type="entry name" value="GIY-YIG_endonuc_sf"/>
</dbReference>
<dbReference type="GO" id="GO:0004519">
    <property type="term" value="F:endonuclease activity"/>
    <property type="evidence" value="ECO:0007669"/>
    <property type="project" value="UniProtKB-KW"/>
</dbReference>
<dbReference type="CDD" id="cd10449">
    <property type="entry name" value="GIY-YIG_SLX1_like"/>
    <property type="match status" value="1"/>
</dbReference>
<dbReference type="PANTHER" id="PTHR34477:SF1">
    <property type="entry name" value="UPF0213 PROTEIN YHBQ"/>
    <property type="match status" value="1"/>
</dbReference>
<evidence type="ECO:0000256" key="1">
    <source>
        <dbReference type="ARBA" id="ARBA00007435"/>
    </source>
</evidence>
<dbReference type="Proteomes" id="UP000590740">
    <property type="component" value="Unassembled WGS sequence"/>
</dbReference>
<protein>
    <submittedName>
        <fullName evidence="3">Putative GIY-YIG superfamily endonuclease</fullName>
    </submittedName>
</protein>
<organism evidence="3 4">
    <name type="scientific">Prosthecobacter vanneervenii</name>
    <dbReference type="NCBI Taxonomy" id="48466"/>
    <lineage>
        <taxon>Bacteria</taxon>
        <taxon>Pseudomonadati</taxon>
        <taxon>Verrucomicrobiota</taxon>
        <taxon>Verrucomicrobiia</taxon>
        <taxon>Verrucomicrobiales</taxon>
        <taxon>Verrucomicrobiaceae</taxon>
        <taxon>Prosthecobacter</taxon>
    </lineage>
</organism>
<comment type="similarity">
    <text evidence="1">Belongs to the UPF0213 family.</text>
</comment>
<dbReference type="Gene3D" id="3.40.1440.10">
    <property type="entry name" value="GIY-YIG endonuclease"/>
    <property type="match status" value="1"/>
</dbReference>
<gene>
    <name evidence="3" type="ORF">HNQ65_002362</name>
</gene>
<comment type="caution">
    <text evidence="3">The sequence shown here is derived from an EMBL/GenBank/DDBJ whole genome shotgun (WGS) entry which is preliminary data.</text>
</comment>
<dbReference type="InterPro" id="IPR000305">
    <property type="entry name" value="GIY-YIG_endonuc"/>
</dbReference>
<keyword evidence="3" id="KW-0255">Endonuclease</keyword>
<proteinExistence type="inferred from homology"/>
<dbReference type="Pfam" id="PF01541">
    <property type="entry name" value="GIY-YIG"/>
    <property type="match status" value="1"/>
</dbReference>
<name>A0A7W8DK82_9BACT</name>